<evidence type="ECO:0000256" key="1">
    <source>
        <dbReference type="SAM" id="MobiDB-lite"/>
    </source>
</evidence>
<reference evidence="2 3" key="1">
    <citation type="submission" date="2016-10" db="EMBL/GenBank/DDBJ databases">
        <title>Genome sequence of Rothia aeria strain JCM11412.</title>
        <authorList>
            <person name="Nambu T."/>
        </authorList>
    </citation>
    <scope>NUCLEOTIDE SEQUENCE [LARGE SCALE GENOMIC DNA]</scope>
    <source>
        <strain evidence="2 3">JCM 11412</strain>
    </source>
</reference>
<keyword evidence="3" id="KW-1185">Reference proteome</keyword>
<proteinExistence type="predicted"/>
<dbReference type="AlphaFoldDB" id="A0A2Z5QZ71"/>
<protein>
    <submittedName>
        <fullName evidence="2">Uncharacterized protein</fullName>
    </submittedName>
</protein>
<name>A0A2Z5QZ71_9MICC</name>
<dbReference type="Proteomes" id="UP000250241">
    <property type="component" value="Chromosome"/>
</dbReference>
<gene>
    <name evidence="2" type="ORF">RA11412_1486</name>
</gene>
<organism evidence="2 3">
    <name type="scientific">Rothia aeria</name>
    <dbReference type="NCBI Taxonomy" id="172042"/>
    <lineage>
        <taxon>Bacteria</taxon>
        <taxon>Bacillati</taxon>
        <taxon>Actinomycetota</taxon>
        <taxon>Actinomycetes</taxon>
        <taxon>Micrococcales</taxon>
        <taxon>Micrococcaceae</taxon>
        <taxon>Rothia</taxon>
    </lineage>
</organism>
<accession>A0A2Z5QZ71</accession>
<feature type="region of interest" description="Disordered" evidence="1">
    <location>
        <begin position="1"/>
        <end position="28"/>
    </location>
</feature>
<evidence type="ECO:0000313" key="3">
    <source>
        <dbReference type="Proteomes" id="UP000250241"/>
    </source>
</evidence>
<dbReference type="KEGG" id="raj:RA11412_1486"/>
<evidence type="ECO:0000313" key="2">
    <source>
        <dbReference type="EMBL" id="BAV87785.1"/>
    </source>
</evidence>
<sequence length="41" mass="4389">MNGRRAPRDSWASLGEAPLSSGWGGRKSPAAAAYERWNAEA</sequence>
<dbReference type="EMBL" id="AP017895">
    <property type="protein sequence ID" value="BAV87785.1"/>
    <property type="molecule type" value="Genomic_DNA"/>
</dbReference>